<dbReference type="Proteomes" id="UP001169027">
    <property type="component" value="Unassembled WGS sequence"/>
</dbReference>
<sequence>MKFRTGSLLGIALISLASHTAFGQPSDVQDSFSKEPWWELVVGPFAVHFSNEDEHTHVYLLGLERNQPDGWMWGLSAFQNSFGQASAYAYYGYRWDNLFGYPSLYFKLSGGIIYGYVGQYKDKVPYNHDGFGLGIIPAIGYKFTKADSVQIGTLGTAGLIFTYNRKF</sequence>
<name>A0ABT8SAE1_9BURK</name>
<organism evidence="2 3">
    <name type="scientific">Variovorax ginsengisoli</name>
    <dbReference type="NCBI Taxonomy" id="363844"/>
    <lineage>
        <taxon>Bacteria</taxon>
        <taxon>Pseudomonadati</taxon>
        <taxon>Pseudomonadota</taxon>
        <taxon>Betaproteobacteria</taxon>
        <taxon>Burkholderiales</taxon>
        <taxon>Comamonadaceae</taxon>
        <taxon>Variovorax</taxon>
    </lineage>
</organism>
<dbReference type="EMBL" id="JAUKVY010000023">
    <property type="protein sequence ID" value="MDO1535873.1"/>
    <property type="molecule type" value="Genomic_DNA"/>
</dbReference>
<evidence type="ECO:0000313" key="3">
    <source>
        <dbReference type="Proteomes" id="UP001169027"/>
    </source>
</evidence>
<evidence type="ECO:0000313" key="2">
    <source>
        <dbReference type="EMBL" id="MDO1535873.1"/>
    </source>
</evidence>
<comment type="caution">
    <text evidence="2">The sequence shown here is derived from an EMBL/GenBank/DDBJ whole genome shotgun (WGS) entry which is preliminary data.</text>
</comment>
<dbReference type="RefSeq" id="WP_301813711.1">
    <property type="nucleotide sequence ID" value="NZ_JAUJZH010000023.1"/>
</dbReference>
<accession>A0ABT8SAE1</accession>
<reference evidence="2" key="1">
    <citation type="submission" date="2023-06" db="EMBL/GenBank/DDBJ databases">
        <authorList>
            <person name="Jiang Y."/>
            <person name="Liu Q."/>
        </authorList>
    </citation>
    <scope>NUCLEOTIDE SEQUENCE</scope>
    <source>
        <strain evidence="2">CGMCC 1.12090</strain>
    </source>
</reference>
<protein>
    <submittedName>
        <fullName evidence="2">ABC transporter ATP-binding protein</fullName>
    </submittedName>
</protein>
<keyword evidence="2" id="KW-0547">Nucleotide-binding</keyword>
<evidence type="ECO:0000256" key="1">
    <source>
        <dbReference type="SAM" id="SignalP"/>
    </source>
</evidence>
<proteinExistence type="predicted"/>
<keyword evidence="2" id="KW-0067">ATP-binding</keyword>
<keyword evidence="3" id="KW-1185">Reference proteome</keyword>
<feature type="chain" id="PRO_5047374323" evidence="1">
    <location>
        <begin position="24"/>
        <end position="167"/>
    </location>
</feature>
<dbReference type="GO" id="GO:0005524">
    <property type="term" value="F:ATP binding"/>
    <property type="evidence" value="ECO:0007669"/>
    <property type="project" value="UniProtKB-KW"/>
</dbReference>
<feature type="signal peptide" evidence="1">
    <location>
        <begin position="1"/>
        <end position="23"/>
    </location>
</feature>
<gene>
    <name evidence="2" type="ORF">Q2T77_26665</name>
</gene>
<keyword evidence="1" id="KW-0732">Signal</keyword>